<dbReference type="AlphaFoldDB" id="A0A086L4R5"/>
<comment type="caution">
    <text evidence="1">The sequence shown here is derived from an EMBL/GenBank/DDBJ whole genome shotgun (WGS) entry which is preliminary data.</text>
</comment>
<organism evidence="1 2">
    <name type="scientific">Toxoplasma gondii FOU</name>
    <dbReference type="NCBI Taxonomy" id="943167"/>
    <lineage>
        <taxon>Eukaryota</taxon>
        <taxon>Sar</taxon>
        <taxon>Alveolata</taxon>
        <taxon>Apicomplexa</taxon>
        <taxon>Conoidasida</taxon>
        <taxon>Coccidia</taxon>
        <taxon>Eucoccidiorida</taxon>
        <taxon>Eimeriorina</taxon>
        <taxon>Sarcocystidae</taxon>
        <taxon>Toxoplasma</taxon>
    </lineage>
</organism>
<name>A0A086L4R5_TOXGO</name>
<feature type="non-terminal residue" evidence="1">
    <location>
        <position position="1"/>
    </location>
</feature>
<dbReference type="GO" id="GO:0004709">
    <property type="term" value="F:MAP kinase kinase kinase activity"/>
    <property type="evidence" value="ECO:0007669"/>
    <property type="project" value="UniProtKB-EC"/>
</dbReference>
<dbReference type="Gene3D" id="1.10.510.10">
    <property type="entry name" value="Transferase(Phosphotransferase) domain 1"/>
    <property type="match status" value="1"/>
</dbReference>
<keyword evidence="1" id="KW-0418">Kinase</keyword>
<keyword evidence="1" id="KW-0808">Transferase</keyword>
<dbReference type="VEuPathDB" id="ToxoDB:TGFOU_244620B"/>
<dbReference type="InterPro" id="IPR011009">
    <property type="entry name" value="Kinase-like_dom_sf"/>
</dbReference>
<evidence type="ECO:0000313" key="1">
    <source>
        <dbReference type="EMBL" id="KFG51633.1"/>
    </source>
</evidence>
<evidence type="ECO:0000313" key="2">
    <source>
        <dbReference type="Proteomes" id="UP000028838"/>
    </source>
</evidence>
<protein>
    <submittedName>
        <fullName evidence="1">NEK kinase</fullName>
        <ecNumber evidence="1">2.7.11.25</ecNumber>
    </submittedName>
</protein>
<dbReference type="EMBL" id="AEYH02001267">
    <property type="protein sequence ID" value="KFG51633.1"/>
    <property type="molecule type" value="Genomic_DNA"/>
</dbReference>
<dbReference type="EC" id="2.7.11.25" evidence="1"/>
<sequence>IAPLPEVFSSEIQALANLMLQRDPRKRASAGELLERPSLQHAAIPVLLNIADASQMPIWLAV</sequence>
<accession>A0A086L4R5</accession>
<dbReference type="SUPFAM" id="SSF56112">
    <property type="entry name" value="Protein kinase-like (PK-like)"/>
    <property type="match status" value="1"/>
</dbReference>
<proteinExistence type="predicted"/>
<reference evidence="1 2" key="1">
    <citation type="submission" date="2014-07" db="EMBL/GenBank/DDBJ databases">
        <authorList>
            <person name="Sibley D."/>
            <person name="Venepally P."/>
            <person name="Karamycheva S."/>
            <person name="Hadjithomas M."/>
            <person name="Khan A."/>
            <person name="Brunk B."/>
            <person name="Roos D."/>
            <person name="Caler E."/>
            <person name="Lorenzi H."/>
        </authorList>
    </citation>
    <scope>NUCLEOTIDE SEQUENCE [LARGE SCALE GENOMIC DNA]</scope>
    <source>
        <strain evidence="1 2">FOU</strain>
    </source>
</reference>
<gene>
    <name evidence="1" type="ORF">TGFOU_244620B</name>
</gene>
<dbReference type="Proteomes" id="UP000028838">
    <property type="component" value="Unassembled WGS sequence"/>
</dbReference>